<dbReference type="InterPro" id="IPR001851">
    <property type="entry name" value="ABC_transp_permease"/>
</dbReference>
<reference evidence="8 9" key="2">
    <citation type="submission" date="2023-10" db="EMBL/GenBank/DDBJ databases">
        <authorList>
            <person name="Han X.F."/>
        </authorList>
    </citation>
    <scope>NUCLEOTIDE SEQUENCE [LARGE SCALE GENOMIC DNA]</scope>
    <source>
        <strain evidence="8 9">KCTC 39840</strain>
    </source>
</reference>
<feature type="transmembrane region" description="Helical" evidence="7">
    <location>
        <begin position="92"/>
        <end position="112"/>
    </location>
</feature>
<keyword evidence="3 7" id="KW-0812">Transmembrane</keyword>
<dbReference type="PANTHER" id="PTHR32196:SF72">
    <property type="entry name" value="RIBOSE IMPORT PERMEASE PROTEIN RBSC"/>
    <property type="match status" value="1"/>
</dbReference>
<feature type="transmembrane region" description="Helical" evidence="7">
    <location>
        <begin position="33"/>
        <end position="52"/>
    </location>
</feature>
<feature type="transmembrane region" description="Helical" evidence="7">
    <location>
        <begin position="203"/>
        <end position="223"/>
    </location>
</feature>
<evidence type="ECO:0000256" key="5">
    <source>
        <dbReference type="ARBA" id="ARBA00023136"/>
    </source>
</evidence>
<dbReference type="RefSeq" id="WP_318599289.1">
    <property type="nucleotide sequence ID" value="NZ_JAWSTH010000067.1"/>
</dbReference>
<name>A0ABU4HU61_9ACTN</name>
<dbReference type="CDD" id="cd06579">
    <property type="entry name" value="TM_PBP1_transp_AraH_like"/>
    <property type="match status" value="1"/>
</dbReference>
<feature type="transmembrane region" description="Helical" evidence="7">
    <location>
        <begin position="285"/>
        <end position="301"/>
    </location>
</feature>
<reference evidence="9" key="1">
    <citation type="submission" date="2023-07" db="EMBL/GenBank/DDBJ databases">
        <title>Conexibacter stalactiti sp. nov., isolated from stalactites in a lava cave and emended description of the genus Conexibacter.</title>
        <authorList>
            <person name="Lee S.D."/>
        </authorList>
    </citation>
    <scope>NUCLEOTIDE SEQUENCE [LARGE SCALE GENOMIC DNA]</scope>
    <source>
        <strain evidence="9">KCTC 39840</strain>
    </source>
</reference>
<proteinExistence type="predicted"/>
<evidence type="ECO:0000256" key="1">
    <source>
        <dbReference type="ARBA" id="ARBA00004651"/>
    </source>
</evidence>
<organism evidence="8 9">
    <name type="scientific">Conexibacter stalactiti</name>
    <dbReference type="NCBI Taxonomy" id="1940611"/>
    <lineage>
        <taxon>Bacteria</taxon>
        <taxon>Bacillati</taxon>
        <taxon>Actinomycetota</taxon>
        <taxon>Thermoleophilia</taxon>
        <taxon>Solirubrobacterales</taxon>
        <taxon>Conexibacteraceae</taxon>
        <taxon>Conexibacter</taxon>
    </lineage>
</organism>
<keyword evidence="4 7" id="KW-1133">Transmembrane helix</keyword>
<keyword evidence="9" id="KW-1185">Reference proteome</keyword>
<keyword evidence="2" id="KW-1003">Cell membrane</keyword>
<feature type="transmembrane region" description="Helical" evidence="7">
    <location>
        <begin position="64"/>
        <end position="85"/>
    </location>
</feature>
<feature type="transmembrane region" description="Helical" evidence="7">
    <location>
        <begin position="331"/>
        <end position="347"/>
    </location>
</feature>
<dbReference type="PANTHER" id="PTHR32196">
    <property type="entry name" value="ABC TRANSPORTER PERMEASE PROTEIN YPHD-RELATED-RELATED"/>
    <property type="match status" value="1"/>
</dbReference>
<gene>
    <name evidence="8" type="ORF">R7226_21075</name>
</gene>
<dbReference type="Proteomes" id="UP001284601">
    <property type="component" value="Unassembled WGS sequence"/>
</dbReference>
<comment type="subcellular location">
    <subcellularLocation>
        <location evidence="1">Cell membrane</location>
        <topology evidence="1">Multi-pass membrane protein</topology>
    </subcellularLocation>
</comment>
<evidence type="ECO:0000256" key="2">
    <source>
        <dbReference type="ARBA" id="ARBA00022475"/>
    </source>
</evidence>
<feature type="region of interest" description="Disordered" evidence="6">
    <location>
        <begin position="1"/>
        <end position="24"/>
    </location>
</feature>
<keyword evidence="5 7" id="KW-0472">Membrane</keyword>
<dbReference type="EMBL" id="JAWSTH010000067">
    <property type="protein sequence ID" value="MDW5596853.1"/>
    <property type="molecule type" value="Genomic_DNA"/>
</dbReference>
<feature type="transmembrane region" description="Helical" evidence="7">
    <location>
        <begin position="251"/>
        <end position="273"/>
    </location>
</feature>
<accession>A0ABU4HU61</accession>
<evidence type="ECO:0000256" key="4">
    <source>
        <dbReference type="ARBA" id="ARBA00022989"/>
    </source>
</evidence>
<dbReference type="Pfam" id="PF02653">
    <property type="entry name" value="BPD_transp_2"/>
    <property type="match status" value="1"/>
</dbReference>
<evidence type="ECO:0000313" key="9">
    <source>
        <dbReference type="Proteomes" id="UP001284601"/>
    </source>
</evidence>
<evidence type="ECO:0000256" key="7">
    <source>
        <dbReference type="SAM" id="Phobius"/>
    </source>
</evidence>
<sequence length="358" mass="37404">MSATAETQARQPAPPEADRKAERAQKRAERFESLTIAAILLIIIAIFAVLAPEGSFLTLDNLRNVALDASAMLILAAGMTFLLIAAGLDLSIGAMVVFSAVVSAKVMLWVAGDVTPDVAQMDHPHLALALVLGIFAALGIGLLWGMVNGLLSVKAKIPAFIATLATSGVILGLAQVWTGGLNVTGAPIQLQEFFGLGSLFDAIPWPVVVAIVVTGGLWIVLAFTRFGLRTYAIGANPDAARRAGINVNRHLLILYIMMGVLAGIVGVIDLARFNTASVSGHTEDALAAISAVVIGGTSLFGGRGRMSGTVIGALIPAVLLNGFVIMAIDPFWQNVAVGLVLLAAVYVDQLRRRKAQQV</sequence>
<feature type="compositionally biased region" description="Polar residues" evidence="6">
    <location>
        <begin position="1"/>
        <end position="10"/>
    </location>
</feature>
<feature type="transmembrane region" description="Helical" evidence="7">
    <location>
        <begin position="157"/>
        <end position="177"/>
    </location>
</feature>
<feature type="transmembrane region" description="Helical" evidence="7">
    <location>
        <begin position="124"/>
        <end position="145"/>
    </location>
</feature>
<protein>
    <submittedName>
        <fullName evidence="8">ABC transporter permease</fullName>
    </submittedName>
</protein>
<evidence type="ECO:0000256" key="6">
    <source>
        <dbReference type="SAM" id="MobiDB-lite"/>
    </source>
</evidence>
<feature type="transmembrane region" description="Helical" evidence="7">
    <location>
        <begin position="308"/>
        <end position="325"/>
    </location>
</feature>
<comment type="caution">
    <text evidence="8">The sequence shown here is derived from an EMBL/GenBank/DDBJ whole genome shotgun (WGS) entry which is preliminary data.</text>
</comment>
<evidence type="ECO:0000256" key="3">
    <source>
        <dbReference type="ARBA" id="ARBA00022692"/>
    </source>
</evidence>
<evidence type="ECO:0000313" key="8">
    <source>
        <dbReference type="EMBL" id="MDW5596853.1"/>
    </source>
</evidence>